<protein>
    <submittedName>
        <fullName evidence="2">Uncharacterized protein</fullName>
    </submittedName>
</protein>
<proteinExistence type="predicted"/>
<name>A0A2P5CC97_PARAD</name>
<gene>
    <name evidence="2" type="ORF">PanWU01x14_164220</name>
</gene>
<accession>A0A2P5CC97</accession>
<comment type="caution">
    <text evidence="2">The sequence shown here is derived from an EMBL/GenBank/DDBJ whole genome shotgun (WGS) entry which is preliminary data.</text>
</comment>
<evidence type="ECO:0000256" key="1">
    <source>
        <dbReference type="SAM" id="MobiDB-lite"/>
    </source>
</evidence>
<dbReference type="Proteomes" id="UP000237105">
    <property type="component" value="Unassembled WGS sequence"/>
</dbReference>
<dbReference type="AlphaFoldDB" id="A0A2P5CC97"/>
<evidence type="ECO:0000313" key="2">
    <source>
        <dbReference type="EMBL" id="PON58686.1"/>
    </source>
</evidence>
<dbReference type="EMBL" id="JXTB01000146">
    <property type="protein sequence ID" value="PON58686.1"/>
    <property type="molecule type" value="Genomic_DNA"/>
</dbReference>
<sequence>MEAENDESSDRKSSRQRNGGLEIGEQELKSLPEVLGHSDVVEGERFDRVKKFKSIGQDVELFAGAGAVRVRERRTLWRAPLQLCVRLMGIGF</sequence>
<keyword evidence="3" id="KW-1185">Reference proteome</keyword>
<evidence type="ECO:0000313" key="3">
    <source>
        <dbReference type="Proteomes" id="UP000237105"/>
    </source>
</evidence>
<reference evidence="3" key="1">
    <citation type="submission" date="2016-06" db="EMBL/GenBank/DDBJ databases">
        <title>Parallel loss of symbiosis genes in relatives of nitrogen-fixing non-legume Parasponia.</title>
        <authorList>
            <person name="Van Velzen R."/>
            <person name="Holmer R."/>
            <person name="Bu F."/>
            <person name="Rutten L."/>
            <person name="Van Zeijl A."/>
            <person name="Liu W."/>
            <person name="Santuari L."/>
            <person name="Cao Q."/>
            <person name="Sharma T."/>
            <person name="Shen D."/>
            <person name="Roswanjaya Y."/>
            <person name="Wardhani T."/>
            <person name="Kalhor M.S."/>
            <person name="Jansen J."/>
            <person name="Van den Hoogen J."/>
            <person name="Gungor B."/>
            <person name="Hartog M."/>
            <person name="Hontelez J."/>
            <person name="Verver J."/>
            <person name="Yang W.-C."/>
            <person name="Schijlen E."/>
            <person name="Repin R."/>
            <person name="Schilthuizen M."/>
            <person name="Schranz E."/>
            <person name="Heidstra R."/>
            <person name="Miyata K."/>
            <person name="Fedorova E."/>
            <person name="Kohlen W."/>
            <person name="Bisseling T."/>
            <person name="Smit S."/>
            <person name="Geurts R."/>
        </authorList>
    </citation>
    <scope>NUCLEOTIDE SEQUENCE [LARGE SCALE GENOMIC DNA]</scope>
    <source>
        <strain evidence="3">cv. WU1-14</strain>
    </source>
</reference>
<organism evidence="2 3">
    <name type="scientific">Parasponia andersonii</name>
    <name type="common">Sponia andersonii</name>
    <dbReference type="NCBI Taxonomy" id="3476"/>
    <lineage>
        <taxon>Eukaryota</taxon>
        <taxon>Viridiplantae</taxon>
        <taxon>Streptophyta</taxon>
        <taxon>Embryophyta</taxon>
        <taxon>Tracheophyta</taxon>
        <taxon>Spermatophyta</taxon>
        <taxon>Magnoliopsida</taxon>
        <taxon>eudicotyledons</taxon>
        <taxon>Gunneridae</taxon>
        <taxon>Pentapetalae</taxon>
        <taxon>rosids</taxon>
        <taxon>fabids</taxon>
        <taxon>Rosales</taxon>
        <taxon>Cannabaceae</taxon>
        <taxon>Parasponia</taxon>
    </lineage>
</organism>
<dbReference type="OrthoDB" id="10413271at2759"/>
<feature type="region of interest" description="Disordered" evidence="1">
    <location>
        <begin position="1"/>
        <end position="27"/>
    </location>
</feature>